<keyword evidence="2" id="KW-1185">Reference proteome</keyword>
<dbReference type="Proteomes" id="UP000637628">
    <property type="component" value="Unassembled WGS sequence"/>
</dbReference>
<organism evidence="1 2">
    <name type="scientific">Paractinoplanes durhamensis</name>
    <dbReference type="NCBI Taxonomy" id="113563"/>
    <lineage>
        <taxon>Bacteria</taxon>
        <taxon>Bacillati</taxon>
        <taxon>Actinomycetota</taxon>
        <taxon>Actinomycetes</taxon>
        <taxon>Micromonosporales</taxon>
        <taxon>Micromonosporaceae</taxon>
        <taxon>Paractinoplanes</taxon>
    </lineage>
</organism>
<protein>
    <recommendedName>
        <fullName evidence="3">CopG family transcriptional regulator</fullName>
    </recommendedName>
</protein>
<reference evidence="1 2" key="1">
    <citation type="submission" date="2021-01" db="EMBL/GenBank/DDBJ databases">
        <title>Whole genome shotgun sequence of Actinoplanes durhamensis NBRC 14914.</title>
        <authorList>
            <person name="Komaki H."/>
            <person name="Tamura T."/>
        </authorList>
    </citation>
    <scope>NUCLEOTIDE SEQUENCE [LARGE SCALE GENOMIC DNA]</scope>
    <source>
        <strain evidence="1 2">NBRC 14914</strain>
    </source>
</reference>
<name>A0ABQ3YZ70_9ACTN</name>
<sequence length="141" mass="15386">MTTTPRSIRFDDAVLARLRHQASTEVGNNVSALAHRLVDEGLRMAEHPGIVFKPGPSGRRAALAYGPDVWEVVKFLREIDERGPAALVAAAETFAVDVGRITSAVSYYSDYSTEIEGEIEAAEEASTRAERAWTVQSRLIA</sequence>
<evidence type="ECO:0000313" key="1">
    <source>
        <dbReference type="EMBL" id="GIE02579.1"/>
    </source>
</evidence>
<evidence type="ECO:0008006" key="3">
    <source>
        <dbReference type="Google" id="ProtNLM"/>
    </source>
</evidence>
<accession>A0ABQ3YZ70</accession>
<dbReference type="EMBL" id="BOML01000032">
    <property type="protein sequence ID" value="GIE02579.1"/>
    <property type="molecule type" value="Genomic_DNA"/>
</dbReference>
<dbReference type="RefSeq" id="WP_203728317.1">
    <property type="nucleotide sequence ID" value="NZ_BAAATX010000024.1"/>
</dbReference>
<comment type="caution">
    <text evidence="1">The sequence shown here is derived from an EMBL/GenBank/DDBJ whole genome shotgun (WGS) entry which is preliminary data.</text>
</comment>
<gene>
    <name evidence="1" type="ORF">Adu01nite_39290</name>
</gene>
<evidence type="ECO:0000313" key="2">
    <source>
        <dbReference type="Proteomes" id="UP000637628"/>
    </source>
</evidence>
<proteinExistence type="predicted"/>